<comment type="caution">
    <text evidence="1">The sequence shown here is derived from an EMBL/GenBank/DDBJ whole genome shotgun (WGS) entry which is preliminary data.</text>
</comment>
<reference evidence="1" key="1">
    <citation type="submission" date="2022-08" db="EMBL/GenBank/DDBJ databases">
        <title>Genome Sequence of Lecanicillium fungicola.</title>
        <authorList>
            <person name="Buettner E."/>
        </authorList>
    </citation>
    <scope>NUCLEOTIDE SEQUENCE</scope>
    <source>
        <strain evidence="1">Babe33</strain>
    </source>
</reference>
<dbReference type="EMBL" id="JANJQO010001215">
    <property type="protein sequence ID" value="KAJ2972099.1"/>
    <property type="molecule type" value="Genomic_DNA"/>
</dbReference>
<keyword evidence="2" id="KW-1185">Reference proteome</keyword>
<organism evidence="1 2">
    <name type="scientific">Zarea fungicola</name>
    <dbReference type="NCBI Taxonomy" id="93591"/>
    <lineage>
        <taxon>Eukaryota</taxon>
        <taxon>Fungi</taxon>
        <taxon>Dikarya</taxon>
        <taxon>Ascomycota</taxon>
        <taxon>Pezizomycotina</taxon>
        <taxon>Sordariomycetes</taxon>
        <taxon>Hypocreomycetidae</taxon>
        <taxon>Hypocreales</taxon>
        <taxon>Cordycipitaceae</taxon>
        <taxon>Zarea</taxon>
    </lineage>
</organism>
<proteinExistence type="predicted"/>
<evidence type="ECO:0000313" key="2">
    <source>
        <dbReference type="Proteomes" id="UP001143910"/>
    </source>
</evidence>
<gene>
    <name evidence="1" type="ORF">NQ176_g7351</name>
</gene>
<sequence length="386" mass="41749">MKTIIVLGTGLAAVGVIRQTMKSTVLNRKDIKMIVVSPSTHFVWTIGMPRAIVPGQFTDDKVLYELQPSFKNYPSDKFEFVLGKAINLDPVGKTVTVALNGPVSTRNITYDTLIVATGASSRDEMPWKALDNSENTIDKLHSVQEKIKGAKIIVVAGGGITGVEVAGELGYEYSRNDSKKVYYIHGDNLPLSPVALPSVRKQIRAELDKLKVKTIPNTKVTNVSTKGADMILELTAADGSTTTLTTQAYIPALGVVPNTSFAPASILNAGGYIKQIKSLQVDGHSDIFVLGDAGSLEDNRGGIADLQAQHLIKALPLYLEGKTMPEYKPMEKPIFAITVGRGRGTGQMGSFKLFSFLVWYMKGRYMGTDYAGALAAGKRTITTKFE</sequence>
<accession>A0ACC1N0X2</accession>
<protein>
    <submittedName>
        <fullName evidence="1">Uncharacterized protein</fullName>
    </submittedName>
</protein>
<name>A0ACC1N0X2_9HYPO</name>
<evidence type="ECO:0000313" key="1">
    <source>
        <dbReference type="EMBL" id="KAJ2972099.1"/>
    </source>
</evidence>
<dbReference type="Proteomes" id="UP001143910">
    <property type="component" value="Unassembled WGS sequence"/>
</dbReference>